<sequence>MYWATTNSTPSEVSGGNWSLPATAQSKVVAAPIHERVAVAPLSKAGGLTGCWRNFVESIPSHEVLLRTLIGQCSHPYSFVDNLVREVVSSTSSNLVSRESFIPGYRLALSDVQPRSLVWRTGPESNIVLTQSHSHPFSIRSGAFVATMNVEYETRGGAVPAAPYAARPPSPPAIMIPAPNFLKANEPIVCVPSFANIDPQFLSAPELEIITQNRPQQAYDSVNSWAYEDRRKAQEILDFLWLGPSSVARDKDFLQKNGFTMLLAARDARMAQARLMGVDRVAKELGVHADTIDVQDHQDLIRSLPDAVRKINNHMLDVYRSQSIANQTDRPVEDGAMVIDKTKFRRGKVLIFCETGNDRSAGIVIAYLMSVFGMNMIQACQFIQFRRFCVSLDEDMKYLLQTYEGIIHAQKTVNKYKLQNSQLSTPASVPSPITPNDGLASALPILEVKAKRGIEETLHDIDDDDMEGAMDGFELDRDRYTDRPAFVPFMDRA</sequence>
<dbReference type="Gene3D" id="3.90.190.10">
    <property type="entry name" value="Protein tyrosine phosphatase superfamily"/>
    <property type="match status" value="1"/>
</dbReference>
<dbReference type="Proteomes" id="UP001408356">
    <property type="component" value="Unassembled WGS sequence"/>
</dbReference>
<gene>
    <name evidence="3" type="ORF">SUNI508_11539</name>
</gene>
<dbReference type="InterPro" id="IPR000340">
    <property type="entry name" value="Dual-sp_phosphatase_cat-dom"/>
</dbReference>
<evidence type="ECO:0000256" key="1">
    <source>
        <dbReference type="ARBA" id="ARBA00009649"/>
    </source>
</evidence>
<feature type="domain" description="Tyrosine-protein phosphatase" evidence="2">
    <location>
        <begin position="232"/>
        <end position="406"/>
    </location>
</feature>
<dbReference type="Pfam" id="PF00782">
    <property type="entry name" value="DSPc"/>
    <property type="match status" value="1"/>
</dbReference>
<evidence type="ECO:0000313" key="3">
    <source>
        <dbReference type="EMBL" id="KAK9413843.1"/>
    </source>
</evidence>
<evidence type="ECO:0000313" key="4">
    <source>
        <dbReference type="Proteomes" id="UP001408356"/>
    </source>
</evidence>
<dbReference type="PANTHER" id="PTHR46588:SF1">
    <property type="entry name" value="SERINE_THREONINE_TYROSINE-INTERACTING PROTEIN"/>
    <property type="match status" value="1"/>
</dbReference>
<dbReference type="CDD" id="cd14498">
    <property type="entry name" value="DSP"/>
    <property type="match status" value="1"/>
</dbReference>
<organism evidence="3 4">
    <name type="scientific">Seiridium unicorne</name>
    <dbReference type="NCBI Taxonomy" id="138068"/>
    <lineage>
        <taxon>Eukaryota</taxon>
        <taxon>Fungi</taxon>
        <taxon>Dikarya</taxon>
        <taxon>Ascomycota</taxon>
        <taxon>Pezizomycotina</taxon>
        <taxon>Sordariomycetes</taxon>
        <taxon>Xylariomycetidae</taxon>
        <taxon>Amphisphaeriales</taxon>
        <taxon>Sporocadaceae</taxon>
        <taxon>Seiridium</taxon>
    </lineage>
</organism>
<protein>
    <recommendedName>
        <fullName evidence="2">Tyrosine-protein phosphatase domain-containing protein</fullName>
    </recommendedName>
</protein>
<dbReference type="InterPro" id="IPR020422">
    <property type="entry name" value="TYR_PHOSPHATASE_DUAL_dom"/>
</dbReference>
<keyword evidence="4" id="KW-1185">Reference proteome</keyword>
<dbReference type="SUPFAM" id="SSF52799">
    <property type="entry name" value="(Phosphotyrosine protein) phosphatases II"/>
    <property type="match status" value="1"/>
</dbReference>
<reference evidence="3 4" key="1">
    <citation type="journal article" date="2024" name="J. Plant Pathol.">
        <title>Sequence and assembly of the genome of Seiridium unicorne, isolate CBS 538.82, causal agent of cypress canker disease.</title>
        <authorList>
            <person name="Scali E."/>
            <person name="Rocca G.D."/>
            <person name="Danti R."/>
            <person name="Garbelotto M."/>
            <person name="Barberini S."/>
            <person name="Baroncelli R."/>
            <person name="Emiliani G."/>
        </authorList>
    </citation>
    <scope>NUCLEOTIDE SEQUENCE [LARGE SCALE GENOMIC DNA]</scope>
    <source>
        <strain evidence="3 4">BM-138-508</strain>
    </source>
</reference>
<dbReference type="SMART" id="SM00195">
    <property type="entry name" value="DSPc"/>
    <property type="match status" value="1"/>
</dbReference>
<dbReference type="PANTHER" id="PTHR46588">
    <property type="entry name" value="SERINE/THREONINE/TYROSINE-INTERACTING PROTEIN"/>
    <property type="match status" value="1"/>
</dbReference>
<proteinExistence type="inferred from homology"/>
<accession>A0ABR2UGT9</accession>
<name>A0ABR2UGT9_9PEZI</name>
<dbReference type="InterPro" id="IPR052449">
    <property type="entry name" value="STYX-Interacting_Phosphatase"/>
</dbReference>
<dbReference type="EMBL" id="JARVKF010000433">
    <property type="protein sequence ID" value="KAK9413843.1"/>
    <property type="molecule type" value="Genomic_DNA"/>
</dbReference>
<dbReference type="InterPro" id="IPR029021">
    <property type="entry name" value="Prot-tyrosine_phosphatase-like"/>
</dbReference>
<comment type="similarity">
    <text evidence="1">Belongs to the protein-tyrosine phosphatase family. Non-receptor class subfamily.</text>
</comment>
<comment type="caution">
    <text evidence="3">The sequence shown here is derived from an EMBL/GenBank/DDBJ whole genome shotgun (WGS) entry which is preliminary data.</text>
</comment>
<evidence type="ECO:0000259" key="2">
    <source>
        <dbReference type="SMART" id="SM00195"/>
    </source>
</evidence>